<reference evidence="1 2" key="2">
    <citation type="submission" date="2020-03" db="EMBL/GenBank/DDBJ databases">
        <authorList>
            <person name="Ichikawa N."/>
            <person name="Kimura A."/>
            <person name="Kitahashi Y."/>
            <person name="Uohara A."/>
        </authorList>
    </citation>
    <scope>NUCLEOTIDE SEQUENCE [LARGE SCALE GENOMIC DNA]</scope>
    <source>
        <strain evidence="1 2">NBRC 108639</strain>
    </source>
</reference>
<accession>A0A6V8KB54</accession>
<comment type="caution">
    <text evidence="1">The sequence shown here is derived from an EMBL/GenBank/DDBJ whole genome shotgun (WGS) entry which is preliminary data.</text>
</comment>
<dbReference type="Proteomes" id="UP000482800">
    <property type="component" value="Unassembled WGS sequence"/>
</dbReference>
<dbReference type="AlphaFoldDB" id="A0A6V8KB54"/>
<reference evidence="1 2" key="1">
    <citation type="submission" date="2020-03" db="EMBL/GenBank/DDBJ databases">
        <title>Whole genome shotgun sequence of Phytohabitans houttuyneae NBRC 108639.</title>
        <authorList>
            <person name="Komaki H."/>
            <person name="Tamura T."/>
        </authorList>
    </citation>
    <scope>NUCLEOTIDE SEQUENCE [LARGE SCALE GENOMIC DNA]</scope>
    <source>
        <strain evidence="1 2">NBRC 108639</strain>
    </source>
</reference>
<organism evidence="1 2">
    <name type="scientific">Phytohabitans houttuyneae</name>
    <dbReference type="NCBI Taxonomy" id="1076126"/>
    <lineage>
        <taxon>Bacteria</taxon>
        <taxon>Bacillati</taxon>
        <taxon>Actinomycetota</taxon>
        <taxon>Actinomycetes</taxon>
        <taxon>Micromonosporales</taxon>
        <taxon>Micromonosporaceae</taxon>
    </lineage>
</organism>
<sequence length="80" mass="8715">MIVIADGTGMSAALDKTRDHVQRTPGLIAVEVEHDSHAGDGFANAVERHKRGEVDAVLLPSPEHLPPWIVFVEGGPRRKR</sequence>
<gene>
    <name evidence="1" type="ORF">Phou_035790</name>
</gene>
<protein>
    <submittedName>
        <fullName evidence="1">Uncharacterized protein</fullName>
    </submittedName>
</protein>
<evidence type="ECO:0000313" key="1">
    <source>
        <dbReference type="EMBL" id="GFJ79399.1"/>
    </source>
</evidence>
<proteinExistence type="predicted"/>
<name>A0A6V8KB54_9ACTN</name>
<keyword evidence="2" id="KW-1185">Reference proteome</keyword>
<evidence type="ECO:0000313" key="2">
    <source>
        <dbReference type="Proteomes" id="UP000482800"/>
    </source>
</evidence>
<dbReference type="EMBL" id="BLPF01000001">
    <property type="protein sequence ID" value="GFJ79399.1"/>
    <property type="molecule type" value="Genomic_DNA"/>
</dbReference>